<protein>
    <recommendedName>
        <fullName evidence="5">Acetyltransferase</fullName>
        <ecNumber evidence="5">2.3.1.-</ecNumber>
    </recommendedName>
</protein>
<dbReference type="InterPro" id="IPR011004">
    <property type="entry name" value="Trimer_LpxA-like_sf"/>
</dbReference>
<evidence type="ECO:0000313" key="8">
    <source>
        <dbReference type="EMBL" id="EHS86208.1"/>
    </source>
</evidence>
<keyword evidence="2 5" id="KW-0808">Transferase</keyword>
<evidence type="ECO:0000313" key="9">
    <source>
        <dbReference type="Proteomes" id="UP000004567"/>
    </source>
</evidence>
<evidence type="ECO:0000259" key="7">
    <source>
        <dbReference type="SMART" id="SM01266"/>
    </source>
</evidence>
<dbReference type="FunFam" id="2.160.10.10:FF:000025">
    <property type="entry name" value="Hexapeptide-repeat containing-acetyltransferase"/>
    <property type="match status" value="1"/>
</dbReference>
<dbReference type="OrthoDB" id="9812571at2"/>
<dbReference type="PANTHER" id="PTHR43017:SF1">
    <property type="entry name" value="ACETYLTRANSFERASE YJL218W-RELATED"/>
    <property type="match status" value="1"/>
</dbReference>
<organism evidence="8 9">
    <name type="scientific">Limosilactobacillus gastricus PS3</name>
    <dbReference type="NCBI Taxonomy" id="1144300"/>
    <lineage>
        <taxon>Bacteria</taxon>
        <taxon>Bacillati</taxon>
        <taxon>Bacillota</taxon>
        <taxon>Bacilli</taxon>
        <taxon>Lactobacillales</taxon>
        <taxon>Lactobacillaceae</taxon>
        <taxon>Limosilactobacillus</taxon>
    </lineage>
</organism>
<dbReference type="CDD" id="cd03357">
    <property type="entry name" value="LbH_MAT_GAT"/>
    <property type="match status" value="1"/>
</dbReference>
<evidence type="ECO:0000256" key="5">
    <source>
        <dbReference type="RuleBase" id="RU367021"/>
    </source>
</evidence>
<comment type="caution">
    <text evidence="8">The sequence shown here is derived from an EMBL/GenBank/DDBJ whole genome shotgun (WGS) entry which is preliminary data.</text>
</comment>
<dbReference type="EC" id="2.3.1.-" evidence="5"/>
<evidence type="ECO:0000256" key="4">
    <source>
        <dbReference type="ARBA" id="ARBA00023315"/>
    </source>
</evidence>
<feature type="domain" description="Maltose/galactoside acetyltransferase" evidence="7">
    <location>
        <begin position="5"/>
        <end position="59"/>
    </location>
</feature>
<dbReference type="Pfam" id="PF14602">
    <property type="entry name" value="Hexapep_2"/>
    <property type="match status" value="1"/>
</dbReference>
<dbReference type="SUPFAM" id="SSF51161">
    <property type="entry name" value="Trimeric LpxA-like enzymes"/>
    <property type="match status" value="1"/>
</dbReference>
<dbReference type="STRING" id="1144300.PS3_6160"/>
<comment type="similarity">
    <text evidence="1 5">Belongs to the transferase hexapeptide repeat family.</text>
</comment>
<proteinExistence type="inferred from homology"/>
<keyword evidence="3" id="KW-0677">Repeat</keyword>
<feature type="region of interest" description="Disordered" evidence="6">
    <location>
        <begin position="1"/>
        <end position="25"/>
    </location>
</feature>
<name>H4GJQ8_9LACO</name>
<keyword evidence="4 5" id="KW-0012">Acyltransferase</keyword>
<dbReference type="RefSeq" id="WP_007122291.1">
    <property type="nucleotide sequence ID" value="NZ_AICN01000047.1"/>
</dbReference>
<sequence>MDTNRQKMLNGRPYDPSSPDLAKHRQQTHELCLEYNQTPESDVQKRTEIITTLVPHQGAGAYFQGPIQFDYGDNITVGQNFYANFNLTILDVCPVKIGDNVMLGPNVTIATPLHPLTFQQRNVRLQADGRETNYEYGQPITIGDNCWLAANVTVCPGVTIGEGCVIGAGSVVTKDLPDNCLAVGSPARVIRQITADDRLTDFPY</sequence>
<dbReference type="Proteomes" id="UP000004567">
    <property type="component" value="Unassembled WGS sequence"/>
</dbReference>
<dbReference type="SMART" id="SM01266">
    <property type="entry name" value="Mac"/>
    <property type="match status" value="1"/>
</dbReference>
<dbReference type="EMBL" id="AICN01000047">
    <property type="protein sequence ID" value="EHS86208.1"/>
    <property type="molecule type" value="Genomic_DNA"/>
</dbReference>
<dbReference type="GO" id="GO:0008870">
    <property type="term" value="F:galactoside O-acetyltransferase activity"/>
    <property type="evidence" value="ECO:0007669"/>
    <property type="project" value="TreeGrafter"/>
</dbReference>
<reference evidence="8 9" key="1">
    <citation type="journal article" date="2013" name="Genome Announc.">
        <title>Genome Sequence of Lactobacillus gastricus PS3, a Strain Isolated from Human Milk.</title>
        <authorList>
            <person name="Martin V."/>
            <person name="Cardenas N."/>
            <person name="Jimenez E."/>
            <person name="Maldonado A."/>
            <person name="Rodriguez J.M."/>
            <person name="Fernandez L."/>
        </authorList>
    </citation>
    <scope>NUCLEOTIDE SEQUENCE [LARGE SCALE GENOMIC DNA]</scope>
    <source>
        <strain evidence="8 9">PS3</strain>
    </source>
</reference>
<dbReference type="PANTHER" id="PTHR43017">
    <property type="entry name" value="GALACTOSIDE O-ACETYLTRANSFERASE"/>
    <property type="match status" value="1"/>
</dbReference>
<dbReference type="Pfam" id="PF00132">
    <property type="entry name" value="Hexapep"/>
    <property type="match status" value="1"/>
</dbReference>
<evidence type="ECO:0000256" key="6">
    <source>
        <dbReference type="SAM" id="MobiDB-lite"/>
    </source>
</evidence>
<dbReference type="InterPro" id="IPR039369">
    <property type="entry name" value="LacA-like"/>
</dbReference>
<dbReference type="AlphaFoldDB" id="H4GJQ8"/>
<gene>
    <name evidence="8" type="ORF">PS3_6160</name>
</gene>
<evidence type="ECO:0000256" key="2">
    <source>
        <dbReference type="ARBA" id="ARBA00022679"/>
    </source>
</evidence>
<evidence type="ECO:0000256" key="3">
    <source>
        <dbReference type="ARBA" id="ARBA00022737"/>
    </source>
</evidence>
<accession>H4GJQ8</accession>
<dbReference type="Gene3D" id="2.160.10.10">
    <property type="entry name" value="Hexapeptide repeat proteins"/>
    <property type="match status" value="1"/>
</dbReference>
<dbReference type="PATRIC" id="fig|1144300.3.peg.1061"/>
<dbReference type="InterPro" id="IPR001451">
    <property type="entry name" value="Hexapep"/>
</dbReference>
<dbReference type="InterPro" id="IPR024688">
    <property type="entry name" value="Mac_dom"/>
</dbReference>
<evidence type="ECO:0000256" key="1">
    <source>
        <dbReference type="ARBA" id="ARBA00007274"/>
    </source>
</evidence>
<dbReference type="Pfam" id="PF12464">
    <property type="entry name" value="Mac"/>
    <property type="match status" value="1"/>
</dbReference>